<evidence type="ECO:0000256" key="1">
    <source>
        <dbReference type="ARBA" id="ARBA00004651"/>
    </source>
</evidence>
<evidence type="ECO:0000256" key="5">
    <source>
        <dbReference type="ARBA" id="ARBA00022989"/>
    </source>
</evidence>
<name>A0A173YKD2_9BACE</name>
<feature type="transmembrane region" description="Helical" evidence="8">
    <location>
        <begin position="36"/>
        <end position="56"/>
    </location>
</feature>
<evidence type="ECO:0000256" key="2">
    <source>
        <dbReference type="ARBA" id="ARBA00005914"/>
    </source>
</evidence>
<dbReference type="STRING" id="338188.ERS852397_00600"/>
<dbReference type="PIRSF" id="PIRSF016502">
    <property type="entry name" value="Urea_transporter"/>
    <property type="match status" value="1"/>
</dbReference>
<dbReference type="EMBL" id="CYZH01000002">
    <property type="protein sequence ID" value="CUN63767.1"/>
    <property type="molecule type" value="Genomic_DNA"/>
</dbReference>
<dbReference type="Proteomes" id="UP000095517">
    <property type="component" value="Unassembled WGS sequence"/>
</dbReference>
<dbReference type="RefSeq" id="WP_022275360.1">
    <property type="nucleotide sequence ID" value="NZ_CABIXA010000002.1"/>
</dbReference>
<organism evidence="9 10">
    <name type="scientific">Bacteroides finegoldii</name>
    <dbReference type="NCBI Taxonomy" id="338188"/>
    <lineage>
        <taxon>Bacteria</taxon>
        <taxon>Pseudomonadati</taxon>
        <taxon>Bacteroidota</taxon>
        <taxon>Bacteroidia</taxon>
        <taxon>Bacteroidales</taxon>
        <taxon>Bacteroidaceae</taxon>
        <taxon>Bacteroides</taxon>
    </lineage>
</organism>
<comment type="subcellular location">
    <subcellularLocation>
        <location evidence="1">Cell membrane</location>
        <topology evidence="1">Multi-pass membrane protein</topology>
    </subcellularLocation>
</comment>
<reference evidence="9 10" key="1">
    <citation type="submission" date="2015-09" db="EMBL/GenBank/DDBJ databases">
        <authorList>
            <consortium name="Pathogen Informatics"/>
        </authorList>
    </citation>
    <scope>NUCLEOTIDE SEQUENCE [LARGE SCALE GENOMIC DNA]</scope>
    <source>
        <strain evidence="9 10">2789STDY5608840</strain>
    </source>
</reference>
<dbReference type="GO" id="GO:0015204">
    <property type="term" value="F:urea transmembrane transporter activity"/>
    <property type="evidence" value="ECO:0007669"/>
    <property type="project" value="InterPro"/>
</dbReference>
<feature type="transmembrane region" description="Helical" evidence="8">
    <location>
        <begin position="266"/>
        <end position="286"/>
    </location>
</feature>
<dbReference type="GO" id="GO:0005886">
    <property type="term" value="C:plasma membrane"/>
    <property type="evidence" value="ECO:0007669"/>
    <property type="project" value="UniProtKB-SubCell"/>
</dbReference>
<feature type="transmembrane region" description="Helical" evidence="8">
    <location>
        <begin position="189"/>
        <end position="206"/>
    </location>
</feature>
<dbReference type="InterPro" id="IPR029020">
    <property type="entry name" value="Ammonium/urea_transptr"/>
</dbReference>
<dbReference type="PANTHER" id="PTHR10464:SF4">
    <property type="entry name" value="UREA TRANSPORTER"/>
    <property type="match status" value="1"/>
</dbReference>
<gene>
    <name evidence="9" type="ORF">ERS852397_00600</name>
</gene>
<feature type="transmembrane region" description="Helical" evidence="8">
    <location>
        <begin position="91"/>
        <end position="108"/>
    </location>
</feature>
<feature type="transmembrane region" description="Helical" evidence="8">
    <location>
        <begin position="68"/>
        <end position="85"/>
    </location>
</feature>
<feature type="transmembrane region" description="Helical" evidence="8">
    <location>
        <begin position="160"/>
        <end position="182"/>
    </location>
</feature>
<keyword evidence="3" id="KW-1003">Cell membrane</keyword>
<dbReference type="AlphaFoldDB" id="A0A173YKD2"/>
<feature type="transmembrane region" description="Helical" evidence="8">
    <location>
        <begin position="212"/>
        <end position="229"/>
    </location>
</feature>
<evidence type="ECO:0000313" key="9">
    <source>
        <dbReference type="EMBL" id="CUN63767.1"/>
    </source>
</evidence>
<evidence type="ECO:0000256" key="6">
    <source>
        <dbReference type="ARBA" id="ARBA00023136"/>
    </source>
</evidence>
<evidence type="ECO:0000313" key="10">
    <source>
        <dbReference type="Proteomes" id="UP000095517"/>
    </source>
</evidence>
<feature type="site" description="Important for channel permeability" evidence="7">
    <location>
        <position position="263"/>
    </location>
</feature>
<evidence type="ECO:0000256" key="4">
    <source>
        <dbReference type="ARBA" id="ARBA00022692"/>
    </source>
</evidence>
<sequence>MGKFLLILGRGVGQVMFQNNALSGGLMLVGVLLNSWQMALLAVAGNIVGTLTAYLFGYSREDIENGLYGFNGTLVGIAIGVFMSITLPSLLLLIVVSCLSTWIVRLFSLQRFISGFTAPFILSVWILLFVCSCWFPSLLLKSENTAGTQAFAFLQSFSLNIGQVMFQGGAVLTGLFFLLGILVNSRVNAVYTVLGALLPIPVALLAGVESAVLNAGLMGYNGVLCAIALGDKTWSGGVYAVFSVLLSVFLQLLGMDVGITTLTAPFVFSVWITVGIRYMLLTLFPAKRKVA</sequence>
<evidence type="ECO:0000256" key="7">
    <source>
        <dbReference type="PIRSR" id="PIRSR016502-1"/>
    </source>
</evidence>
<feature type="transmembrane region" description="Helical" evidence="8">
    <location>
        <begin position="236"/>
        <end position="254"/>
    </location>
</feature>
<evidence type="ECO:0000256" key="8">
    <source>
        <dbReference type="SAM" id="Phobius"/>
    </source>
</evidence>
<comment type="similarity">
    <text evidence="2">Belongs to the urea transporter family.</text>
</comment>
<feature type="transmembrane region" description="Helical" evidence="8">
    <location>
        <begin position="120"/>
        <end position="140"/>
    </location>
</feature>
<keyword evidence="5 8" id="KW-1133">Transmembrane helix</keyword>
<dbReference type="InterPro" id="IPR004937">
    <property type="entry name" value="Urea_transporter"/>
</dbReference>
<accession>A0A173YKD2</accession>
<proteinExistence type="inferred from homology"/>
<evidence type="ECO:0000256" key="3">
    <source>
        <dbReference type="ARBA" id="ARBA00022475"/>
    </source>
</evidence>
<dbReference type="Pfam" id="PF03253">
    <property type="entry name" value="UT"/>
    <property type="match status" value="1"/>
</dbReference>
<dbReference type="Gene3D" id="1.10.3430.10">
    <property type="entry name" value="Ammonium transporter AmtB like domains"/>
    <property type="match status" value="1"/>
</dbReference>
<keyword evidence="4 8" id="KW-0812">Transmembrane</keyword>
<protein>
    <submittedName>
        <fullName evidence="9">Urea transporter</fullName>
    </submittedName>
</protein>
<dbReference type="PANTHER" id="PTHR10464">
    <property type="entry name" value="UREA TRANSPORTER"/>
    <property type="match status" value="1"/>
</dbReference>
<keyword evidence="6 8" id="KW-0472">Membrane</keyword>